<proteinExistence type="predicted"/>
<feature type="domain" description="Core shell protein Gag P30" evidence="2">
    <location>
        <begin position="228"/>
        <end position="396"/>
    </location>
</feature>
<dbReference type="InterPro" id="IPR008919">
    <property type="entry name" value="Retrov_capsid_N"/>
</dbReference>
<evidence type="ECO:0000259" key="2">
    <source>
        <dbReference type="Pfam" id="PF02093"/>
    </source>
</evidence>
<reference evidence="3" key="1">
    <citation type="submission" date="2025-08" db="UniProtKB">
        <authorList>
            <consortium name="Ensembl"/>
        </authorList>
    </citation>
    <scope>IDENTIFICATION</scope>
</reference>
<feature type="compositionally biased region" description="Pro residues" evidence="1">
    <location>
        <begin position="96"/>
        <end position="108"/>
    </location>
</feature>
<dbReference type="InterPro" id="IPR003036">
    <property type="entry name" value="Gag_P30"/>
</dbReference>
<dbReference type="InterPro" id="IPR050462">
    <property type="entry name" value="Retroviral_Gag-Pol_poly"/>
</dbReference>
<evidence type="ECO:0000313" key="3">
    <source>
        <dbReference type="Ensembl" id="ENSBJAP00000013082.1"/>
    </source>
</evidence>
<dbReference type="AlphaFoldDB" id="A0A8C0B881"/>
<dbReference type="Proteomes" id="UP000694555">
    <property type="component" value="Unplaced"/>
</dbReference>
<organism evidence="3 4">
    <name type="scientific">Buteo japonicus</name>
    <dbReference type="NCBI Taxonomy" id="224669"/>
    <lineage>
        <taxon>Eukaryota</taxon>
        <taxon>Metazoa</taxon>
        <taxon>Chordata</taxon>
        <taxon>Craniata</taxon>
        <taxon>Vertebrata</taxon>
        <taxon>Euteleostomi</taxon>
        <taxon>Archelosauria</taxon>
        <taxon>Archosauria</taxon>
        <taxon>Dinosauria</taxon>
        <taxon>Saurischia</taxon>
        <taxon>Theropoda</taxon>
        <taxon>Coelurosauria</taxon>
        <taxon>Aves</taxon>
        <taxon>Neognathae</taxon>
        <taxon>Neoaves</taxon>
        <taxon>Telluraves</taxon>
        <taxon>Accipitrimorphae</taxon>
        <taxon>Accipitriformes</taxon>
        <taxon>Accipitridae</taxon>
        <taxon>Accipitrinae</taxon>
        <taxon>Buteo</taxon>
    </lineage>
</organism>
<feature type="compositionally biased region" description="Acidic residues" evidence="1">
    <location>
        <begin position="168"/>
        <end position="180"/>
    </location>
</feature>
<evidence type="ECO:0000256" key="1">
    <source>
        <dbReference type="SAM" id="MobiDB-lite"/>
    </source>
</evidence>
<accession>A0A8C0B881</accession>
<sequence>MILLGGRRSPKPKMIHYCMEVWGGQPLTNPYIVWPIFGSSEDWVCQQLNAWVNGKKPPVSSEESEYAALWIPQLGEGAYLYPLKEKKKKSGTEDPSWPPPYVPQPPEAPLEAQSVLRDEPCEGPKTRSRSRRELKSAYNQKGGTFRECGRALEGEGAPMLVGGPGSDSETEEERSQEAENDVVSRGLSRQKSARGGGLFPLREMLIPGAGGQGAPGTGYVAVPLNTGDVREFKKEMGNLLDDPIGVAERLDQFLGPNLYTWEELQSILGILFTAEERNMIRGAGMRVWDQQHQAGPAADQKWPLARPNWNNQDPVHRDNMSDLRMIIIQGIRESVPRGQNINKTFNEQQKKDETPTEWLERLRKSFQLYSGVDPATPVGQALLKTQFVAKSWVDIR</sequence>
<dbReference type="SUPFAM" id="SSF47943">
    <property type="entry name" value="Retrovirus capsid protein, N-terminal core domain"/>
    <property type="match status" value="1"/>
</dbReference>
<dbReference type="Pfam" id="PF02093">
    <property type="entry name" value="Gag_p30"/>
    <property type="match status" value="1"/>
</dbReference>
<dbReference type="GO" id="GO:0019068">
    <property type="term" value="P:virion assembly"/>
    <property type="evidence" value="ECO:0007669"/>
    <property type="project" value="InterPro"/>
</dbReference>
<feature type="region of interest" description="Disordered" evidence="1">
    <location>
        <begin position="86"/>
        <end position="195"/>
    </location>
</feature>
<dbReference type="Gene3D" id="1.10.375.10">
    <property type="entry name" value="Human Immunodeficiency Virus Type 1 Capsid Protein"/>
    <property type="match status" value="1"/>
</dbReference>
<protein>
    <recommendedName>
        <fullName evidence="2">Core shell protein Gag P30 domain-containing protein</fullName>
    </recommendedName>
</protein>
<evidence type="ECO:0000313" key="4">
    <source>
        <dbReference type="Proteomes" id="UP000694555"/>
    </source>
</evidence>
<reference evidence="3" key="2">
    <citation type="submission" date="2025-09" db="UniProtKB">
        <authorList>
            <consortium name="Ensembl"/>
        </authorList>
    </citation>
    <scope>IDENTIFICATION</scope>
</reference>
<name>A0A8C0B881_9AVES</name>
<keyword evidence="4" id="KW-1185">Reference proteome</keyword>
<dbReference type="PANTHER" id="PTHR33166">
    <property type="entry name" value="GAG_P30 DOMAIN-CONTAINING PROTEIN"/>
    <property type="match status" value="1"/>
</dbReference>
<feature type="compositionally biased region" description="Basic and acidic residues" evidence="1">
    <location>
        <begin position="116"/>
        <end position="135"/>
    </location>
</feature>
<dbReference type="Ensembl" id="ENSBJAT00000013439.1">
    <property type="protein sequence ID" value="ENSBJAP00000013082.1"/>
    <property type="gene ID" value="ENSBJAG00000008760.1"/>
</dbReference>